<dbReference type="Proteomes" id="UP000232149">
    <property type="component" value="Unassembled WGS sequence"/>
</dbReference>
<evidence type="ECO:0000313" key="9">
    <source>
        <dbReference type="Proteomes" id="UP000232149"/>
    </source>
</evidence>
<proteinExistence type="predicted"/>
<feature type="transmembrane region" description="Helical" evidence="6">
    <location>
        <begin position="149"/>
        <end position="168"/>
    </location>
</feature>
<reference evidence="9 10" key="1">
    <citation type="submission" date="2017-07" db="EMBL/GenBank/DDBJ databases">
        <title>Leptospira spp. isolated from tropical soils.</title>
        <authorList>
            <person name="Thibeaux R."/>
            <person name="Iraola G."/>
            <person name="Ferres I."/>
            <person name="Bierque E."/>
            <person name="Girault D."/>
            <person name="Soupe-Gilbert M.-E."/>
            <person name="Picardeau M."/>
            <person name="Goarant C."/>
        </authorList>
    </citation>
    <scope>NUCLEOTIDE SEQUENCE [LARGE SCALE GENOMIC DNA]</scope>
    <source>
        <strain evidence="7 10">FH2-B-C1</strain>
        <strain evidence="8 9">FH2-B-D1</strain>
    </source>
</reference>
<keyword evidence="4 6" id="KW-1133">Transmembrane helix</keyword>
<keyword evidence="5 6" id="KW-0472">Membrane</keyword>
<dbReference type="Pfam" id="PF03706">
    <property type="entry name" value="LPG_synthase_TM"/>
    <property type="match status" value="1"/>
</dbReference>
<evidence type="ECO:0000313" key="7">
    <source>
        <dbReference type="EMBL" id="PJZ53233.1"/>
    </source>
</evidence>
<feature type="transmembrane region" description="Helical" evidence="6">
    <location>
        <begin position="237"/>
        <end position="255"/>
    </location>
</feature>
<accession>A0A2M9YNV9</accession>
<evidence type="ECO:0000256" key="1">
    <source>
        <dbReference type="ARBA" id="ARBA00004651"/>
    </source>
</evidence>
<comment type="subcellular location">
    <subcellularLocation>
        <location evidence="1">Cell membrane</location>
        <topology evidence="1">Multi-pass membrane protein</topology>
    </subcellularLocation>
</comment>
<dbReference type="InterPro" id="IPR022791">
    <property type="entry name" value="L-PG_synthase/AglD"/>
</dbReference>
<comment type="caution">
    <text evidence="7">The sequence shown here is derived from an EMBL/GenBank/DDBJ whole genome shotgun (WGS) entry which is preliminary data.</text>
</comment>
<dbReference type="Proteomes" id="UP000232188">
    <property type="component" value="Unassembled WGS sequence"/>
</dbReference>
<feature type="transmembrane region" description="Helical" evidence="6">
    <location>
        <begin position="69"/>
        <end position="87"/>
    </location>
</feature>
<feature type="transmembrane region" description="Helical" evidence="6">
    <location>
        <begin position="322"/>
        <end position="341"/>
    </location>
</feature>
<dbReference type="PANTHER" id="PTHR39087">
    <property type="entry name" value="UPF0104 MEMBRANE PROTEIN MJ1595"/>
    <property type="match status" value="1"/>
</dbReference>
<evidence type="ECO:0000256" key="6">
    <source>
        <dbReference type="SAM" id="Phobius"/>
    </source>
</evidence>
<dbReference type="GO" id="GO:0005886">
    <property type="term" value="C:plasma membrane"/>
    <property type="evidence" value="ECO:0007669"/>
    <property type="project" value="UniProtKB-SubCell"/>
</dbReference>
<feature type="transmembrane region" description="Helical" evidence="6">
    <location>
        <begin position="99"/>
        <end position="118"/>
    </location>
</feature>
<keyword evidence="3 6" id="KW-0812">Transmembrane</keyword>
<dbReference type="NCBIfam" id="TIGR00374">
    <property type="entry name" value="flippase-like domain"/>
    <property type="match status" value="1"/>
</dbReference>
<name>A0A2M9YNV9_9LEPT</name>
<dbReference type="RefSeq" id="WP_100785710.1">
    <property type="nucleotide sequence ID" value="NZ_NPDU01000001.1"/>
</dbReference>
<gene>
    <name evidence="8" type="ORF">CH376_00605</name>
    <name evidence="7" type="ORF">CH380_10505</name>
</gene>
<dbReference type="EMBL" id="NPDV01000008">
    <property type="protein sequence ID" value="PJZ53233.1"/>
    <property type="molecule type" value="Genomic_DNA"/>
</dbReference>
<evidence type="ECO:0000313" key="10">
    <source>
        <dbReference type="Proteomes" id="UP000232188"/>
    </source>
</evidence>
<evidence type="ECO:0000256" key="5">
    <source>
        <dbReference type="ARBA" id="ARBA00023136"/>
    </source>
</evidence>
<evidence type="ECO:0000256" key="2">
    <source>
        <dbReference type="ARBA" id="ARBA00022475"/>
    </source>
</evidence>
<feature type="transmembrane region" description="Helical" evidence="6">
    <location>
        <begin position="267"/>
        <end position="285"/>
    </location>
</feature>
<dbReference type="EMBL" id="NPDU01000001">
    <property type="protein sequence ID" value="PJZ63959.1"/>
    <property type="molecule type" value="Genomic_DNA"/>
</dbReference>
<protein>
    <submittedName>
        <fullName evidence="7">TIGR00374 family protein</fullName>
    </submittedName>
</protein>
<evidence type="ECO:0000256" key="4">
    <source>
        <dbReference type="ARBA" id="ARBA00022989"/>
    </source>
</evidence>
<dbReference type="PANTHER" id="PTHR39087:SF2">
    <property type="entry name" value="UPF0104 MEMBRANE PROTEIN MJ1595"/>
    <property type="match status" value="1"/>
</dbReference>
<sequence length="365" mass="41235">MKRILFGTLVSIAVLGFLFSRLDLGETSKINLDEFSKRGLYEFSKLAVEELSDQARTTFLKIQERWEPIYLIPFCISSAWGLLLFSWRWHLLMGKQIRFRYALFSSFIGVGANMFLPARGGDIFRLYFCKKESDLQYPTLVTALFIEKVLDFSFIFSAGLSALVFLEIKDENNHSFLISFLVIASIFTGLLAVRFLNETIVSILAWAAGLFGKKEWFLQKLSHYVRDLGKFLVLKRFLVPAVLTAFTWLIGYALSYGILLKLVGIEMSYAGIVLIMFAGAVGVMVPSAPSGAGVFHASVTSAFVLMGRKASEGLFYATTVHLAQFILQSFFAVVFYLYWIVDRRKRGLGKAEFSLKESEVIEKNS</sequence>
<keyword evidence="9" id="KW-1185">Reference proteome</keyword>
<feature type="transmembrane region" description="Helical" evidence="6">
    <location>
        <begin position="175"/>
        <end position="193"/>
    </location>
</feature>
<evidence type="ECO:0000313" key="8">
    <source>
        <dbReference type="EMBL" id="PJZ63959.1"/>
    </source>
</evidence>
<organism evidence="7 10">
    <name type="scientific">Leptospira adleri</name>
    <dbReference type="NCBI Taxonomy" id="2023186"/>
    <lineage>
        <taxon>Bacteria</taxon>
        <taxon>Pseudomonadati</taxon>
        <taxon>Spirochaetota</taxon>
        <taxon>Spirochaetia</taxon>
        <taxon>Leptospirales</taxon>
        <taxon>Leptospiraceae</taxon>
        <taxon>Leptospira</taxon>
    </lineage>
</organism>
<keyword evidence="2" id="KW-1003">Cell membrane</keyword>
<evidence type="ECO:0000256" key="3">
    <source>
        <dbReference type="ARBA" id="ARBA00022692"/>
    </source>
</evidence>
<dbReference type="AlphaFoldDB" id="A0A2M9YNV9"/>